<dbReference type="Pfam" id="PF04230">
    <property type="entry name" value="PS_pyruv_trans"/>
    <property type="match status" value="1"/>
</dbReference>
<organism evidence="2 3">
    <name type="scientific">Microlunatus soli</name>
    <dbReference type="NCBI Taxonomy" id="630515"/>
    <lineage>
        <taxon>Bacteria</taxon>
        <taxon>Bacillati</taxon>
        <taxon>Actinomycetota</taxon>
        <taxon>Actinomycetes</taxon>
        <taxon>Propionibacteriales</taxon>
        <taxon>Propionibacteriaceae</taxon>
        <taxon>Microlunatus</taxon>
    </lineage>
</organism>
<proteinExistence type="predicted"/>
<dbReference type="EMBL" id="LT629772">
    <property type="protein sequence ID" value="SDT43113.1"/>
    <property type="molecule type" value="Genomic_DNA"/>
</dbReference>
<feature type="domain" description="Polysaccharide pyruvyl transferase" evidence="1">
    <location>
        <begin position="89"/>
        <end position="306"/>
    </location>
</feature>
<dbReference type="GO" id="GO:0016740">
    <property type="term" value="F:transferase activity"/>
    <property type="evidence" value="ECO:0007669"/>
    <property type="project" value="UniProtKB-KW"/>
</dbReference>
<dbReference type="OrthoDB" id="9767435at2"/>
<evidence type="ECO:0000259" key="1">
    <source>
        <dbReference type="Pfam" id="PF04230"/>
    </source>
</evidence>
<protein>
    <submittedName>
        <fullName evidence="2">Polysaccharide pyruvyl transferase</fullName>
    </submittedName>
</protein>
<dbReference type="RefSeq" id="WP_157683818.1">
    <property type="nucleotide sequence ID" value="NZ_LT629772.1"/>
</dbReference>
<name>A0A1H2AB24_9ACTN</name>
<keyword evidence="3" id="KW-1185">Reference proteome</keyword>
<sequence length="448" mass="48944">MSNIFIRAHKSPFRPATAEQTIRQHLIGNNVGNLIFSQSVCRLLSTRGTTIRTGGLGGTSPWGDDRRPDRLVLPLANAFRPGFGDRLERMATVIEQAAVPVTVLGVGAQATLSGRRKHRDATDRAVQRFVRATLQHSTGPIGVRGEFTREYLAGLGFGAADVTVIGCPSMFGRGADLRIDRRVDAIGPQSAIALNISPYVPEMGPLSRRHAEQYPNLTYIAQNQQSLEFLLTGHYPAPPDSVVFGSGVPVTDDHPLIQQDRTRFFLDPVTWIDHLRDYQFSFGTRIHGNIAALLAGTPAVVLAHDSRTAELAEYHDIPFRLITDAPGQIDAAELYAEADWGPLNRGHAARWSTFADFLRQHDLSTVYDDGQDGGARFDARLAAVDFPAAVRRSGPGSIEPSVRPSRAAGTAPIGLRRTARRILGGPARRLRARARRLVSVEPRDQLPS</sequence>
<evidence type="ECO:0000313" key="3">
    <source>
        <dbReference type="Proteomes" id="UP000199103"/>
    </source>
</evidence>
<gene>
    <name evidence="2" type="ORF">SAMN04489812_5802</name>
</gene>
<keyword evidence="2" id="KW-0808">Transferase</keyword>
<reference evidence="2 3" key="1">
    <citation type="submission" date="2016-10" db="EMBL/GenBank/DDBJ databases">
        <authorList>
            <person name="de Groot N.N."/>
        </authorList>
    </citation>
    <scope>NUCLEOTIDE SEQUENCE [LARGE SCALE GENOMIC DNA]</scope>
    <source>
        <strain evidence="2 3">DSM 21800</strain>
    </source>
</reference>
<evidence type="ECO:0000313" key="2">
    <source>
        <dbReference type="EMBL" id="SDT43113.1"/>
    </source>
</evidence>
<dbReference type="InterPro" id="IPR007345">
    <property type="entry name" value="Polysacch_pyruvyl_Trfase"/>
</dbReference>
<accession>A0A1H2AB24</accession>
<dbReference type="AlphaFoldDB" id="A0A1H2AB24"/>
<dbReference type="STRING" id="630515.SAMN04489812_5802"/>
<dbReference type="Proteomes" id="UP000199103">
    <property type="component" value="Chromosome I"/>
</dbReference>